<keyword evidence="3" id="KW-1185">Reference proteome</keyword>
<feature type="region of interest" description="Disordered" evidence="1">
    <location>
        <begin position="103"/>
        <end position="125"/>
    </location>
</feature>
<accession>A0A931BMH7</accession>
<proteinExistence type="predicted"/>
<reference evidence="2" key="1">
    <citation type="submission" date="2020-11" db="EMBL/GenBank/DDBJ databases">
        <authorList>
            <person name="Kim M.K."/>
        </authorList>
    </citation>
    <scope>NUCLEOTIDE SEQUENCE</scope>
    <source>
        <strain evidence="2">BT350</strain>
    </source>
</reference>
<dbReference type="AlphaFoldDB" id="A0A931BMH7"/>
<protein>
    <submittedName>
        <fullName evidence="2">ERF family protein</fullName>
    </submittedName>
</protein>
<evidence type="ECO:0000313" key="2">
    <source>
        <dbReference type="EMBL" id="MBF9233956.1"/>
    </source>
</evidence>
<evidence type="ECO:0000256" key="1">
    <source>
        <dbReference type="SAM" id="MobiDB-lite"/>
    </source>
</evidence>
<name>A0A931BMH7_9HYPH</name>
<dbReference type="Pfam" id="PF04404">
    <property type="entry name" value="ERF"/>
    <property type="match status" value="1"/>
</dbReference>
<evidence type="ECO:0000313" key="3">
    <source>
        <dbReference type="Proteomes" id="UP000599312"/>
    </source>
</evidence>
<gene>
    <name evidence="2" type="ORF">I2H38_11260</name>
</gene>
<feature type="region of interest" description="Disordered" evidence="1">
    <location>
        <begin position="176"/>
        <end position="201"/>
    </location>
</feature>
<dbReference type="Proteomes" id="UP000599312">
    <property type="component" value="Unassembled WGS sequence"/>
</dbReference>
<dbReference type="InterPro" id="IPR007499">
    <property type="entry name" value="ERF_bacteria_virus"/>
</dbReference>
<organism evidence="2 3">
    <name type="scientific">Microvirga alba</name>
    <dbReference type="NCBI Taxonomy" id="2791025"/>
    <lineage>
        <taxon>Bacteria</taxon>
        <taxon>Pseudomonadati</taxon>
        <taxon>Pseudomonadota</taxon>
        <taxon>Alphaproteobacteria</taxon>
        <taxon>Hyphomicrobiales</taxon>
        <taxon>Methylobacteriaceae</taxon>
        <taxon>Microvirga</taxon>
    </lineage>
</organism>
<comment type="caution">
    <text evidence="2">The sequence shown here is derived from an EMBL/GenBank/DDBJ whole genome shotgun (WGS) entry which is preliminary data.</text>
</comment>
<sequence length="201" mass="21930">MHGATKDRKNPAFKSEYATLASVIEAARGPLTENGIAFLQSPGLLTAEGLPITTTLMHISGEWVSTTLLMPVQKRDPQGIGSVITYGCRYSLMSLLGLPPVDDDGEAAMDRSPPKAQPKVVPPPRFDDDPFGPLASDESKAVYLRTCREIIDGGSKPYGELVQWWKDEAQNRRTFGLTQAETDDLKNDLMAKAPQQKEAAE</sequence>
<dbReference type="EMBL" id="JADQDO010000005">
    <property type="protein sequence ID" value="MBF9233956.1"/>
    <property type="molecule type" value="Genomic_DNA"/>
</dbReference>